<dbReference type="Proteomes" id="UP000327362">
    <property type="component" value="Chromosome"/>
</dbReference>
<reference evidence="2 3" key="1">
    <citation type="submission" date="2019-09" db="EMBL/GenBank/DDBJ databases">
        <title>Complete genome sequence of Mycobacterium avium subsp. hominissuis strain JP-H-1.</title>
        <authorList>
            <person name="Kinoshita Y."/>
            <person name="Niwa H."/>
            <person name="Uchida-Fujii E."/>
            <person name="Nukada T."/>
        </authorList>
    </citation>
    <scope>NUCLEOTIDE SEQUENCE [LARGE SCALE GENOMIC DNA]</scope>
    <source>
        <strain evidence="2 3">JP-H-1</strain>
    </source>
</reference>
<accession>A0AAI8SL15</accession>
<evidence type="ECO:0000256" key="1">
    <source>
        <dbReference type="SAM" id="MobiDB-lite"/>
    </source>
</evidence>
<sequence length="152" mass="13981">MAGAAGADNPGIAGRPGIDEEAGAAGAAAEGCAPVNPWIIPGMPPVAVDGAEGAAACGRPGMEGTAAGDDAVTGEPAAGTPGKLMPGVAGGAGGVAPSAVARFCRICGALAAELISCCGMLGTGGVGTGSAWAIPPVSSAADEPTTTAAARK</sequence>
<organism evidence="2 3">
    <name type="scientific">Mycobacterium avium subsp. hominissuis</name>
    <dbReference type="NCBI Taxonomy" id="439334"/>
    <lineage>
        <taxon>Bacteria</taxon>
        <taxon>Bacillati</taxon>
        <taxon>Actinomycetota</taxon>
        <taxon>Actinomycetes</taxon>
        <taxon>Mycobacteriales</taxon>
        <taxon>Mycobacteriaceae</taxon>
        <taxon>Mycobacterium</taxon>
        <taxon>Mycobacterium avium complex (MAC)</taxon>
    </lineage>
</organism>
<proteinExistence type="predicted"/>
<evidence type="ECO:0000313" key="3">
    <source>
        <dbReference type="Proteomes" id="UP000327362"/>
    </source>
</evidence>
<gene>
    <name evidence="2" type="ORF">JPH1_15210</name>
</gene>
<name>A0AAI8SL15_MYCAV</name>
<dbReference type="EMBL" id="AP020326">
    <property type="protein sequence ID" value="BBN47046.1"/>
    <property type="molecule type" value="Genomic_DNA"/>
</dbReference>
<feature type="region of interest" description="Disordered" evidence="1">
    <location>
        <begin position="59"/>
        <end position="79"/>
    </location>
</feature>
<dbReference type="AlphaFoldDB" id="A0AAI8SL15"/>
<evidence type="ECO:0000313" key="2">
    <source>
        <dbReference type="EMBL" id="BBN47046.1"/>
    </source>
</evidence>
<protein>
    <submittedName>
        <fullName evidence="2">Uncharacterized protein</fullName>
    </submittedName>
</protein>